<proteinExistence type="predicted"/>
<dbReference type="AlphaFoldDB" id="A0A7J5Y076"/>
<reference evidence="2 3" key="1">
    <citation type="submission" date="2020-03" db="EMBL/GenBank/DDBJ databases">
        <title>Dissostichus mawsoni Genome sequencing and assembly.</title>
        <authorList>
            <person name="Park H."/>
        </authorList>
    </citation>
    <scope>NUCLEOTIDE SEQUENCE [LARGE SCALE GENOMIC DNA]</scope>
    <source>
        <strain evidence="2">DM0001</strain>
        <tissue evidence="2">Muscle</tissue>
    </source>
</reference>
<sequence>MSDNVDVTTTATEPLYLQHCSKGSEASLQPKLTGVNSPSIREASDSLTTIHHLNLVEAVRTAGSSLAKNGRRKAEKDTQRDTGEETLTWQSYLELSLAGLPGLGWIWFGLS</sequence>
<name>A0A7J5Y076_DISMA</name>
<evidence type="ECO:0000256" key="1">
    <source>
        <dbReference type="SAM" id="MobiDB-lite"/>
    </source>
</evidence>
<protein>
    <submittedName>
        <fullName evidence="2">Uncharacterized protein</fullName>
    </submittedName>
</protein>
<evidence type="ECO:0000313" key="3">
    <source>
        <dbReference type="Proteomes" id="UP000518266"/>
    </source>
</evidence>
<gene>
    <name evidence="2" type="ORF">F7725_024058</name>
</gene>
<dbReference type="Proteomes" id="UP000518266">
    <property type="component" value="Unassembled WGS sequence"/>
</dbReference>
<feature type="compositionally biased region" description="Basic and acidic residues" evidence="1">
    <location>
        <begin position="72"/>
        <end position="83"/>
    </location>
</feature>
<accession>A0A7J5Y076</accession>
<comment type="caution">
    <text evidence="2">The sequence shown here is derived from an EMBL/GenBank/DDBJ whole genome shotgun (WGS) entry which is preliminary data.</text>
</comment>
<dbReference type="EMBL" id="JAAKFY010000019">
    <property type="protein sequence ID" value="KAF3842107.1"/>
    <property type="molecule type" value="Genomic_DNA"/>
</dbReference>
<evidence type="ECO:0000313" key="2">
    <source>
        <dbReference type="EMBL" id="KAF3842107.1"/>
    </source>
</evidence>
<feature type="region of interest" description="Disordered" evidence="1">
    <location>
        <begin position="64"/>
        <end position="83"/>
    </location>
</feature>
<organism evidence="2 3">
    <name type="scientific">Dissostichus mawsoni</name>
    <name type="common">Antarctic cod</name>
    <dbReference type="NCBI Taxonomy" id="36200"/>
    <lineage>
        <taxon>Eukaryota</taxon>
        <taxon>Metazoa</taxon>
        <taxon>Chordata</taxon>
        <taxon>Craniata</taxon>
        <taxon>Vertebrata</taxon>
        <taxon>Euteleostomi</taxon>
        <taxon>Actinopterygii</taxon>
        <taxon>Neopterygii</taxon>
        <taxon>Teleostei</taxon>
        <taxon>Neoteleostei</taxon>
        <taxon>Acanthomorphata</taxon>
        <taxon>Eupercaria</taxon>
        <taxon>Perciformes</taxon>
        <taxon>Notothenioidei</taxon>
        <taxon>Nototheniidae</taxon>
        <taxon>Dissostichus</taxon>
    </lineage>
</organism>
<keyword evidence="3" id="KW-1185">Reference proteome</keyword>